<dbReference type="Proteomes" id="UP000199632">
    <property type="component" value="Unassembled WGS sequence"/>
</dbReference>
<dbReference type="NCBIfam" id="TIGR00350">
    <property type="entry name" value="lytR_cpsA_psr"/>
    <property type="match status" value="1"/>
</dbReference>
<keyword evidence="2" id="KW-1133">Transmembrane helix</keyword>
<dbReference type="Gene3D" id="3.40.630.190">
    <property type="entry name" value="LCP protein"/>
    <property type="match status" value="1"/>
</dbReference>
<keyword evidence="5" id="KW-1185">Reference proteome</keyword>
<accession>A0A1H3UW92</accession>
<dbReference type="PANTHER" id="PTHR33392">
    <property type="entry name" value="POLYISOPRENYL-TEICHOIC ACID--PEPTIDOGLYCAN TEICHOIC ACID TRANSFERASE TAGU"/>
    <property type="match status" value="1"/>
</dbReference>
<evidence type="ECO:0000313" key="4">
    <source>
        <dbReference type="EMBL" id="SDZ66710.1"/>
    </source>
</evidence>
<dbReference type="InterPro" id="IPR050922">
    <property type="entry name" value="LytR/CpsA/Psr_CW_biosynth"/>
</dbReference>
<evidence type="ECO:0000259" key="3">
    <source>
        <dbReference type="Pfam" id="PF03816"/>
    </source>
</evidence>
<reference evidence="5" key="1">
    <citation type="submission" date="2016-10" db="EMBL/GenBank/DDBJ databases">
        <authorList>
            <person name="Varghese N."/>
            <person name="Submissions S."/>
        </authorList>
    </citation>
    <scope>NUCLEOTIDE SEQUENCE [LARGE SCALE GENOMIC DNA]</scope>
    <source>
        <strain evidence="5">DSM 44718</strain>
    </source>
</reference>
<dbReference type="PANTHER" id="PTHR33392:SF6">
    <property type="entry name" value="POLYISOPRENYL-TEICHOIC ACID--PEPTIDOGLYCAN TEICHOIC ACID TRANSFERASE TAGU"/>
    <property type="match status" value="1"/>
</dbReference>
<dbReference type="EMBL" id="FNQB01000006">
    <property type="protein sequence ID" value="SDZ66710.1"/>
    <property type="molecule type" value="Genomic_DNA"/>
</dbReference>
<evidence type="ECO:0000256" key="1">
    <source>
        <dbReference type="ARBA" id="ARBA00006068"/>
    </source>
</evidence>
<dbReference type="InterPro" id="IPR004474">
    <property type="entry name" value="LytR_CpsA_psr"/>
</dbReference>
<sequence length="346" mass="37387">MIEEQLRDSFERHEKLAPPSAPLREAIDRAVVRRRRHRFGRRLAGAALAVTAALSAPFVLRDTVEPPILGEPFLPGSVAAVDRPLTVAVLGVDDDGGRSYRADTVLLVHVPAGGRTAYLVSLPRDLLVEIPDKGRARLGEAFYFGSQRRGQEPDLAAGAALTADTITSTTGLPVDATVTVRYSGLRAVTDALGGVEICVERPVTSRRGDRVYPAGCQRLDGRSMLDLLRQRRLPHGVYDRDANGRAFVRGLISSEVRDPVRLARVVHAAAEGISVAGVGITTPQLLRVATGIDTVSSIDIGSNFRGVTIDRVEYERLDPALSTPVFDAIKQDRLTGWVQANPQAVR</sequence>
<protein>
    <submittedName>
        <fullName evidence="4">Transcriptional attenuator, LytR family</fullName>
    </submittedName>
</protein>
<dbReference type="AlphaFoldDB" id="A0A1H3UW92"/>
<organism evidence="4 5">
    <name type="scientific">Asanoa ishikariensis</name>
    <dbReference type="NCBI Taxonomy" id="137265"/>
    <lineage>
        <taxon>Bacteria</taxon>
        <taxon>Bacillati</taxon>
        <taxon>Actinomycetota</taxon>
        <taxon>Actinomycetes</taxon>
        <taxon>Micromonosporales</taxon>
        <taxon>Micromonosporaceae</taxon>
        <taxon>Asanoa</taxon>
    </lineage>
</organism>
<keyword evidence="2" id="KW-0472">Membrane</keyword>
<keyword evidence="2" id="KW-0812">Transmembrane</keyword>
<dbReference type="STRING" id="137265.SAMN05421684_8272"/>
<evidence type="ECO:0000256" key="2">
    <source>
        <dbReference type="SAM" id="Phobius"/>
    </source>
</evidence>
<dbReference type="Pfam" id="PF03816">
    <property type="entry name" value="LytR_cpsA_psr"/>
    <property type="match status" value="1"/>
</dbReference>
<gene>
    <name evidence="4" type="ORF">SAMN05421684_8272</name>
</gene>
<dbReference type="OrthoDB" id="5171929at2"/>
<feature type="domain" description="Cell envelope-related transcriptional attenuator" evidence="3">
    <location>
        <begin position="101"/>
        <end position="253"/>
    </location>
</feature>
<comment type="similarity">
    <text evidence="1">Belongs to the LytR/CpsA/Psr (LCP) family.</text>
</comment>
<name>A0A1H3UW92_9ACTN</name>
<evidence type="ECO:0000313" key="5">
    <source>
        <dbReference type="Proteomes" id="UP000199632"/>
    </source>
</evidence>
<proteinExistence type="inferred from homology"/>
<feature type="transmembrane region" description="Helical" evidence="2">
    <location>
        <begin position="43"/>
        <end position="60"/>
    </location>
</feature>
<dbReference type="RefSeq" id="WP_090804568.1">
    <property type="nucleotide sequence ID" value="NZ_BOND01000013.1"/>
</dbReference>